<dbReference type="PANTHER" id="PTHR45626:SF51">
    <property type="entry name" value="SNF2-RELATED DOMAIN-CONTAINING PROTEIN"/>
    <property type="match status" value="1"/>
</dbReference>
<accession>U4LS17</accession>
<dbReference type="eggNOG" id="KOG1001">
    <property type="taxonomic scope" value="Eukaryota"/>
</dbReference>
<organism evidence="6 7">
    <name type="scientific">Pyronema omphalodes (strain CBS 100304)</name>
    <name type="common">Pyronema confluens</name>
    <dbReference type="NCBI Taxonomy" id="1076935"/>
    <lineage>
        <taxon>Eukaryota</taxon>
        <taxon>Fungi</taxon>
        <taxon>Dikarya</taxon>
        <taxon>Ascomycota</taxon>
        <taxon>Pezizomycotina</taxon>
        <taxon>Pezizomycetes</taxon>
        <taxon>Pezizales</taxon>
        <taxon>Pyronemataceae</taxon>
        <taxon>Pyronema</taxon>
    </lineage>
</organism>
<dbReference type="STRING" id="1076935.U4LS17"/>
<dbReference type="InterPro" id="IPR014001">
    <property type="entry name" value="Helicase_ATP-bd"/>
</dbReference>
<dbReference type="GO" id="GO:0005634">
    <property type="term" value="C:nucleus"/>
    <property type="evidence" value="ECO:0007669"/>
    <property type="project" value="TreeGrafter"/>
</dbReference>
<dbReference type="PANTHER" id="PTHR45626">
    <property type="entry name" value="TRANSCRIPTION TERMINATION FACTOR 2-RELATED"/>
    <property type="match status" value="1"/>
</dbReference>
<evidence type="ECO:0000256" key="1">
    <source>
        <dbReference type="ARBA" id="ARBA00022741"/>
    </source>
</evidence>
<dbReference type="InterPro" id="IPR027417">
    <property type="entry name" value="P-loop_NTPase"/>
</dbReference>
<evidence type="ECO:0000313" key="6">
    <source>
        <dbReference type="EMBL" id="CCX32125.1"/>
    </source>
</evidence>
<feature type="domain" description="Helicase C-terminal" evidence="5">
    <location>
        <begin position="941"/>
        <end position="1101"/>
    </location>
</feature>
<dbReference type="InterPro" id="IPR049730">
    <property type="entry name" value="SNF2/RAD54-like_C"/>
</dbReference>
<dbReference type="GO" id="GO:0016787">
    <property type="term" value="F:hydrolase activity"/>
    <property type="evidence" value="ECO:0007669"/>
    <property type="project" value="UniProtKB-KW"/>
</dbReference>
<evidence type="ECO:0000256" key="4">
    <source>
        <dbReference type="SAM" id="MobiDB-lite"/>
    </source>
</evidence>
<feature type="compositionally biased region" description="Polar residues" evidence="4">
    <location>
        <begin position="873"/>
        <end position="886"/>
    </location>
</feature>
<feature type="region of interest" description="Disordered" evidence="4">
    <location>
        <begin position="1157"/>
        <end position="1195"/>
    </location>
</feature>
<evidence type="ECO:0000256" key="3">
    <source>
        <dbReference type="ARBA" id="ARBA00022840"/>
    </source>
</evidence>
<dbReference type="OrthoDB" id="2801544at2759"/>
<dbReference type="Pfam" id="PF00271">
    <property type="entry name" value="Helicase_C"/>
    <property type="match status" value="1"/>
</dbReference>
<feature type="compositionally biased region" description="Basic and acidic residues" evidence="4">
    <location>
        <begin position="1161"/>
        <end position="1176"/>
    </location>
</feature>
<evidence type="ECO:0000313" key="7">
    <source>
        <dbReference type="Proteomes" id="UP000018144"/>
    </source>
</evidence>
<dbReference type="PROSITE" id="PS51194">
    <property type="entry name" value="HELICASE_CTER"/>
    <property type="match status" value="1"/>
</dbReference>
<dbReference type="Proteomes" id="UP000018144">
    <property type="component" value="Unassembled WGS sequence"/>
</dbReference>
<dbReference type="SUPFAM" id="SSF52540">
    <property type="entry name" value="P-loop containing nucleoside triphosphate hydrolases"/>
    <property type="match status" value="2"/>
</dbReference>
<keyword evidence="3" id="KW-0067">ATP-binding</keyword>
<dbReference type="OMA" id="NLVDHWL"/>
<dbReference type="CDD" id="cd18793">
    <property type="entry name" value="SF2_C_SNF"/>
    <property type="match status" value="1"/>
</dbReference>
<dbReference type="GO" id="GO:0006281">
    <property type="term" value="P:DNA repair"/>
    <property type="evidence" value="ECO:0007669"/>
    <property type="project" value="TreeGrafter"/>
</dbReference>
<feature type="compositionally biased region" description="Polar residues" evidence="4">
    <location>
        <begin position="893"/>
        <end position="905"/>
    </location>
</feature>
<dbReference type="EMBL" id="HF935724">
    <property type="protein sequence ID" value="CCX32125.1"/>
    <property type="molecule type" value="Genomic_DNA"/>
</dbReference>
<dbReference type="InterPro" id="IPR001650">
    <property type="entry name" value="Helicase_C-like"/>
</dbReference>
<dbReference type="InterPro" id="IPR000330">
    <property type="entry name" value="SNF2_N"/>
</dbReference>
<dbReference type="Pfam" id="PF00176">
    <property type="entry name" value="SNF2-rel_dom"/>
    <property type="match status" value="1"/>
</dbReference>
<protein>
    <submittedName>
        <fullName evidence="6">Similar to Putative SWI/SNF-related matrix-associated actin-dependent regulator of chromatin subfamily A member 3-like 3 acc. no. Q9FIY7</fullName>
    </submittedName>
</protein>
<dbReference type="InterPro" id="IPR050628">
    <property type="entry name" value="SNF2_RAD54_helicase_TF"/>
</dbReference>
<dbReference type="GO" id="GO:0008094">
    <property type="term" value="F:ATP-dependent activity, acting on DNA"/>
    <property type="evidence" value="ECO:0007669"/>
    <property type="project" value="TreeGrafter"/>
</dbReference>
<keyword evidence="2" id="KW-0378">Hydrolase</keyword>
<dbReference type="Gene3D" id="3.40.50.300">
    <property type="entry name" value="P-loop containing nucleotide triphosphate hydrolases"/>
    <property type="match status" value="2"/>
</dbReference>
<sequence length="1224" mass="138425">MVKQTKPDTPKAKAIFREILETVELLNDLCSFIGLGTLQLKLPRLAGSVEAPDDWRWLELPAKEPPRTTIEYSLYLLCSQRVMRCTYKMVAPSTACVRVYYLPNDVGRTLISRKHKDIKKHLGKIFDAIDVSKENWEGVIPPTKREPLLVADRTSLFWMFNTLDSPDPDPEAYHIRDEDLKDLMRQVLYSEGKLPGMKSTLYEYQKRSVAMMLHREMAPGRTVDSRMKTMFSPSGEVYYLDEEACELYEDPTYYDDVPGGILAEEMGYGKTVICLGVILSTQQHYAKFPENESSLVVPPLREVPSLMDACASKIWRYGIPWRMHSEAIGSICVEAIKKQHGFYGMTTTPKSRMSRNTEPVMQRKIYLGCGTIVVCPPNLVDQWRSEITKHVEDGRLKVLIMAHSSAVLPQVEELLEYDIVLFSRARFDQEEREGKDGQGRRESYGKPLSCICPYIGATRVRKCTCVKTSEIYTSPLNRIRWRRLIVDEGHSMGTGSKSQSLLVAERLAVDARWIVSGTPSPSLLGASVGMTTSEEETPEEIKARQEKLLSDRKAFESQEYHDLDRLGKMVRDFFRLEPWASPGSASRWRNYIMKDYSCDMRAGTMACIRNILQRLIIRHRPEDVEKSVALPPLRHKQIYLEPRYSEKLSINLFLAQLAVNAVTSERTDKDYMFHPDNRGQLRILVNNLYKQSSFFWAGFSPQDVNSTVEIAEKYLAKSICSPVDTELLQQAISSGRQALNSELWNMFAKYQDMGYFVSELPEGCETTWNFCQSNPQKRGQSSYLTLTAAPILEMQKFVNAHAYFEEPQLSDGLRDLGTTFVMEHSNRNITEPPKVSASPVKQRTGLLPFATAARKSLESPGIRKALVQEDTIMTGTTEARNDSPGTPSKVDHTSISSPFLSSGSTRNHKSALKNANHAKEGQLSDDSPLRKSQILGTASSKLSYLISSILKHYTTEKTLIFYENDNIAWYIAQSLEVLGIEYLAYQKNLPGHKKAQYLVTFHNSSRFRVLLMDLTQAAHGLNVCSASRVYFVNPVWTPSVEAQALKRAHRIGQTRPVYVETLILKGTLEDELVKRRNSMSAKELRDTRDSVANDSKMREIIANLQFLELPENEGDGFNPIARLELVQPLFGEGRRGGIISNPEEHLLEVNGFEDGSRLASKRTEAEASRLRKEGGDAHNSPIISWRGSSQPQPDGKRKLVAILGDAEEADENVLPKKIVGFSHL</sequence>
<dbReference type="CDD" id="cd18008">
    <property type="entry name" value="DEXDc_SHPRH-like"/>
    <property type="match status" value="1"/>
</dbReference>
<name>U4LS17_PYROM</name>
<dbReference type="SMART" id="SM00487">
    <property type="entry name" value="DEXDc"/>
    <property type="match status" value="1"/>
</dbReference>
<keyword evidence="1" id="KW-0547">Nucleotide-binding</keyword>
<reference evidence="6 7" key="1">
    <citation type="journal article" date="2013" name="PLoS Genet.">
        <title>The genome and development-dependent transcriptomes of Pyronema confluens: a window into fungal evolution.</title>
        <authorList>
            <person name="Traeger S."/>
            <person name="Altegoer F."/>
            <person name="Freitag M."/>
            <person name="Gabaldon T."/>
            <person name="Kempken F."/>
            <person name="Kumar A."/>
            <person name="Marcet-Houben M."/>
            <person name="Poggeler S."/>
            <person name="Stajich J.E."/>
            <person name="Nowrousian M."/>
        </authorList>
    </citation>
    <scope>NUCLEOTIDE SEQUENCE [LARGE SCALE GENOMIC DNA]</scope>
    <source>
        <strain evidence="7">CBS 100304</strain>
        <tissue evidence="6">Vegetative mycelium</tissue>
    </source>
</reference>
<proteinExistence type="predicted"/>
<evidence type="ECO:0000256" key="2">
    <source>
        <dbReference type="ARBA" id="ARBA00022801"/>
    </source>
</evidence>
<feature type="region of interest" description="Disordered" evidence="4">
    <location>
        <begin position="873"/>
        <end position="928"/>
    </location>
</feature>
<gene>
    <name evidence="6" type="ORF">PCON_12395</name>
</gene>
<evidence type="ECO:0000259" key="5">
    <source>
        <dbReference type="PROSITE" id="PS51194"/>
    </source>
</evidence>
<dbReference type="GO" id="GO:0005524">
    <property type="term" value="F:ATP binding"/>
    <property type="evidence" value="ECO:0007669"/>
    <property type="project" value="UniProtKB-KW"/>
</dbReference>
<dbReference type="AlphaFoldDB" id="U4LS17"/>
<keyword evidence="7" id="KW-1185">Reference proteome</keyword>